<dbReference type="GO" id="GO:0005524">
    <property type="term" value="F:ATP binding"/>
    <property type="evidence" value="ECO:0007669"/>
    <property type="project" value="UniProtKB-KW"/>
</dbReference>
<dbReference type="InterPro" id="IPR031322">
    <property type="entry name" value="Shikimate/glucono_kinase"/>
</dbReference>
<sequence length="167" mass="18636">MILVLIGPMGCGKTTIGKLLAYKLGYRFDDADDFHPPENIAKMRAGTPLEDEDRIGWLTILQGRIKTSRQAGQNLVLACSALKGWYRDLLGIDQQEVISIYLKGSYDLLEERLSRRSNHYMNTNLLTSQLDTMEEPDGGVIIDISHDPETLCDNIIARLGELKGTAL</sequence>
<dbReference type="CDD" id="cd02021">
    <property type="entry name" value="GntK"/>
    <property type="match status" value="1"/>
</dbReference>
<dbReference type="EMBL" id="FRFE01000023">
    <property type="protein sequence ID" value="SHO51161.1"/>
    <property type="molecule type" value="Genomic_DNA"/>
</dbReference>
<dbReference type="GO" id="GO:0046316">
    <property type="term" value="F:gluconokinase activity"/>
    <property type="evidence" value="ECO:0007669"/>
    <property type="project" value="UniProtKB-EC"/>
</dbReference>
<dbReference type="GO" id="GO:0005737">
    <property type="term" value="C:cytoplasm"/>
    <property type="evidence" value="ECO:0007669"/>
    <property type="project" value="TreeGrafter"/>
</dbReference>
<dbReference type="Pfam" id="PF01202">
    <property type="entry name" value="SKI"/>
    <property type="match status" value="1"/>
</dbReference>
<evidence type="ECO:0000256" key="7">
    <source>
        <dbReference type="ARBA" id="ARBA00022840"/>
    </source>
</evidence>
<keyword evidence="5 9" id="KW-0547">Nucleotide-binding</keyword>
<dbReference type="PRINTS" id="PR01100">
    <property type="entry name" value="SHIKIMTKNASE"/>
</dbReference>
<dbReference type="AlphaFoldDB" id="A0A1M7YF06"/>
<evidence type="ECO:0000256" key="2">
    <source>
        <dbReference type="ARBA" id="ARBA00008420"/>
    </source>
</evidence>
<name>A0A1M7YF06_9BACT</name>
<dbReference type="NCBIfam" id="TIGR01313">
    <property type="entry name" value="therm_gnt_kin"/>
    <property type="match status" value="1"/>
</dbReference>
<evidence type="ECO:0000313" key="11">
    <source>
        <dbReference type="Proteomes" id="UP000184603"/>
    </source>
</evidence>
<dbReference type="EC" id="2.7.1.12" evidence="3 9"/>
<evidence type="ECO:0000256" key="4">
    <source>
        <dbReference type="ARBA" id="ARBA00022679"/>
    </source>
</evidence>
<evidence type="ECO:0000256" key="3">
    <source>
        <dbReference type="ARBA" id="ARBA00012054"/>
    </source>
</evidence>
<dbReference type="RefSeq" id="WP_084554203.1">
    <property type="nucleotide sequence ID" value="NZ_FRFE01000023.1"/>
</dbReference>
<keyword evidence="6 9" id="KW-0418">Kinase</keyword>
<dbReference type="Gene3D" id="3.40.50.300">
    <property type="entry name" value="P-loop containing nucleotide triphosphate hydrolases"/>
    <property type="match status" value="1"/>
</dbReference>
<dbReference type="OrthoDB" id="9800332at2"/>
<organism evidence="10 11">
    <name type="scientific">Desulfopila aestuarii DSM 18488</name>
    <dbReference type="NCBI Taxonomy" id="1121416"/>
    <lineage>
        <taxon>Bacteria</taxon>
        <taxon>Pseudomonadati</taxon>
        <taxon>Thermodesulfobacteriota</taxon>
        <taxon>Desulfobulbia</taxon>
        <taxon>Desulfobulbales</taxon>
        <taxon>Desulfocapsaceae</taxon>
        <taxon>Desulfopila</taxon>
    </lineage>
</organism>
<dbReference type="SUPFAM" id="SSF52540">
    <property type="entry name" value="P-loop containing nucleoside triphosphate hydrolases"/>
    <property type="match status" value="1"/>
</dbReference>
<dbReference type="InterPro" id="IPR006001">
    <property type="entry name" value="Therm_gnt_kin"/>
</dbReference>
<dbReference type="PANTHER" id="PTHR43442:SF3">
    <property type="entry name" value="GLUCONOKINASE-RELATED"/>
    <property type="match status" value="1"/>
</dbReference>
<comment type="catalytic activity">
    <reaction evidence="8 9">
        <text>D-gluconate + ATP = 6-phospho-D-gluconate + ADP + H(+)</text>
        <dbReference type="Rhea" id="RHEA:19433"/>
        <dbReference type="ChEBI" id="CHEBI:15378"/>
        <dbReference type="ChEBI" id="CHEBI:18391"/>
        <dbReference type="ChEBI" id="CHEBI:30616"/>
        <dbReference type="ChEBI" id="CHEBI:58759"/>
        <dbReference type="ChEBI" id="CHEBI:456216"/>
        <dbReference type="EC" id="2.7.1.12"/>
    </reaction>
</comment>
<dbReference type="Proteomes" id="UP000184603">
    <property type="component" value="Unassembled WGS sequence"/>
</dbReference>
<dbReference type="GO" id="GO:0005975">
    <property type="term" value="P:carbohydrate metabolic process"/>
    <property type="evidence" value="ECO:0007669"/>
    <property type="project" value="InterPro"/>
</dbReference>
<proteinExistence type="inferred from homology"/>
<dbReference type="PANTHER" id="PTHR43442">
    <property type="entry name" value="GLUCONOKINASE-RELATED"/>
    <property type="match status" value="1"/>
</dbReference>
<evidence type="ECO:0000256" key="5">
    <source>
        <dbReference type="ARBA" id="ARBA00022741"/>
    </source>
</evidence>
<evidence type="ECO:0000256" key="1">
    <source>
        <dbReference type="ARBA" id="ARBA00004761"/>
    </source>
</evidence>
<comment type="pathway">
    <text evidence="1">Carbohydrate acid metabolism.</text>
</comment>
<reference evidence="10 11" key="1">
    <citation type="submission" date="2016-12" db="EMBL/GenBank/DDBJ databases">
        <authorList>
            <person name="Song W.-J."/>
            <person name="Kurnit D.M."/>
        </authorList>
    </citation>
    <scope>NUCLEOTIDE SEQUENCE [LARGE SCALE GENOMIC DNA]</scope>
    <source>
        <strain evidence="10 11">DSM 18488</strain>
    </source>
</reference>
<keyword evidence="11" id="KW-1185">Reference proteome</keyword>
<dbReference type="STRING" id="1121416.SAMN02745220_03879"/>
<dbReference type="InterPro" id="IPR027417">
    <property type="entry name" value="P-loop_NTPase"/>
</dbReference>
<comment type="similarity">
    <text evidence="2 9">Belongs to the gluconokinase GntK/GntV family.</text>
</comment>
<evidence type="ECO:0000256" key="8">
    <source>
        <dbReference type="ARBA" id="ARBA00048090"/>
    </source>
</evidence>
<keyword evidence="4 9" id="KW-0808">Transferase</keyword>
<evidence type="ECO:0000313" key="10">
    <source>
        <dbReference type="EMBL" id="SHO51161.1"/>
    </source>
</evidence>
<accession>A0A1M7YF06</accession>
<evidence type="ECO:0000256" key="9">
    <source>
        <dbReference type="RuleBase" id="RU363066"/>
    </source>
</evidence>
<protein>
    <recommendedName>
        <fullName evidence="3 9">Gluconokinase</fullName>
        <ecNumber evidence="3 9">2.7.1.12</ecNumber>
    </recommendedName>
</protein>
<gene>
    <name evidence="10" type="ORF">SAMN02745220_03879</name>
</gene>
<evidence type="ECO:0000256" key="6">
    <source>
        <dbReference type="ARBA" id="ARBA00022777"/>
    </source>
</evidence>
<keyword evidence="7 9" id="KW-0067">ATP-binding</keyword>